<gene>
    <name evidence="1" type="ORF">HINF_LOCUS19817</name>
    <name evidence="2" type="ORF">HINF_LOCUS65626</name>
</gene>
<sequence length="155" mass="18332">MVTQLPVQTRCNQDPIYLEEPSIYLFQILPQGQHKILFQPLTDYEPELYLLQEEAELLLAKCSILVSISSPNIRFISDDTPLYHITQLYQNQPIIYFHHDLIKNQRVQHRDVRNQVNVIAIMKAQFELKGVILHQKVEVKMNEQFFLSLWMLIAK</sequence>
<comment type="caution">
    <text evidence="1">The sequence shown here is derived from an EMBL/GenBank/DDBJ whole genome shotgun (WGS) entry which is preliminary data.</text>
</comment>
<evidence type="ECO:0000313" key="2">
    <source>
        <dbReference type="EMBL" id="CAL6091103.1"/>
    </source>
</evidence>
<name>A0AA86TYR5_9EUKA</name>
<dbReference type="AlphaFoldDB" id="A0AA86TYR5"/>
<dbReference type="EMBL" id="CAXDID020000433">
    <property type="protein sequence ID" value="CAL6091103.1"/>
    <property type="molecule type" value="Genomic_DNA"/>
</dbReference>
<protein>
    <submittedName>
        <fullName evidence="2">Hypothetical_protein</fullName>
    </submittedName>
</protein>
<keyword evidence="3" id="KW-1185">Reference proteome</keyword>
<dbReference type="EMBL" id="CATOUU010000510">
    <property type="protein sequence ID" value="CAI9932172.1"/>
    <property type="molecule type" value="Genomic_DNA"/>
</dbReference>
<evidence type="ECO:0000313" key="3">
    <source>
        <dbReference type="Proteomes" id="UP001642409"/>
    </source>
</evidence>
<reference evidence="1" key="1">
    <citation type="submission" date="2023-06" db="EMBL/GenBank/DDBJ databases">
        <authorList>
            <person name="Kurt Z."/>
        </authorList>
    </citation>
    <scope>NUCLEOTIDE SEQUENCE</scope>
</reference>
<organism evidence="1">
    <name type="scientific">Hexamita inflata</name>
    <dbReference type="NCBI Taxonomy" id="28002"/>
    <lineage>
        <taxon>Eukaryota</taxon>
        <taxon>Metamonada</taxon>
        <taxon>Diplomonadida</taxon>
        <taxon>Hexamitidae</taxon>
        <taxon>Hexamitinae</taxon>
        <taxon>Hexamita</taxon>
    </lineage>
</organism>
<dbReference type="Proteomes" id="UP001642409">
    <property type="component" value="Unassembled WGS sequence"/>
</dbReference>
<proteinExistence type="predicted"/>
<accession>A0AA86TYR5</accession>
<evidence type="ECO:0000313" key="1">
    <source>
        <dbReference type="EMBL" id="CAI9932172.1"/>
    </source>
</evidence>
<reference evidence="2 3" key="2">
    <citation type="submission" date="2024-07" db="EMBL/GenBank/DDBJ databases">
        <authorList>
            <person name="Akdeniz Z."/>
        </authorList>
    </citation>
    <scope>NUCLEOTIDE SEQUENCE [LARGE SCALE GENOMIC DNA]</scope>
</reference>